<dbReference type="KEGG" id="amt:Amet_3867"/>
<dbReference type="GO" id="GO:0005524">
    <property type="term" value="F:ATP binding"/>
    <property type="evidence" value="ECO:0007669"/>
    <property type="project" value="InterPro"/>
</dbReference>
<name>A6TUW2_ALKMQ</name>
<dbReference type="RefSeq" id="WP_012064935.1">
    <property type="nucleotide sequence ID" value="NC_009633.1"/>
</dbReference>
<dbReference type="EMBL" id="CP000724">
    <property type="protein sequence ID" value="ABR49980.1"/>
    <property type="molecule type" value="Genomic_DNA"/>
</dbReference>
<accession>A6TUW2</accession>
<organism evidence="2 3">
    <name type="scientific">Alkaliphilus metalliredigens (strain QYMF)</name>
    <dbReference type="NCBI Taxonomy" id="293826"/>
    <lineage>
        <taxon>Bacteria</taxon>
        <taxon>Bacillati</taxon>
        <taxon>Bacillota</taxon>
        <taxon>Clostridia</taxon>
        <taxon>Peptostreptococcales</taxon>
        <taxon>Natronincolaceae</taxon>
        <taxon>Alkaliphilus</taxon>
    </lineage>
</organism>
<gene>
    <name evidence="2" type="ordered locus">Amet_3867</name>
</gene>
<dbReference type="PANTHER" id="PTHR24221:SF397">
    <property type="entry name" value="ABC TRANSPORTER, ATP-BINDING TRANSMEMBRANE PROTEIN"/>
    <property type="match status" value="1"/>
</dbReference>
<sequence>MSLISRFGDVTEGSITINQQDIKDVSPDALASQIAVVFQDVYLLHDTVGNNIKIGKPEATEDEIIEAAKAAHCHDLIVAMEQGYDTVIGEGGSTLSGGERQRVSIARALLKNAPIVLLDETTSSLDADNEREIQRAFKRLMQGKTVFVIAHRLNTIINADNIIVLEKGK</sequence>
<dbReference type="eggNOG" id="COG1132">
    <property type="taxonomic scope" value="Bacteria"/>
</dbReference>
<keyword evidence="3" id="KW-1185">Reference proteome</keyword>
<dbReference type="InterPro" id="IPR003439">
    <property type="entry name" value="ABC_transporter-like_ATP-bd"/>
</dbReference>
<dbReference type="Pfam" id="PF00005">
    <property type="entry name" value="ABC_tran"/>
    <property type="match status" value="1"/>
</dbReference>
<dbReference type="Gene3D" id="3.40.50.300">
    <property type="entry name" value="P-loop containing nucleotide triphosphate hydrolases"/>
    <property type="match status" value="1"/>
</dbReference>
<dbReference type="GO" id="GO:0016887">
    <property type="term" value="F:ATP hydrolysis activity"/>
    <property type="evidence" value="ECO:0007669"/>
    <property type="project" value="InterPro"/>
</dbReference>
<dbReference type="Proteomes" id="UP000001572">
    <property type="component" value="Chromosome"/>
</dbReference>
<dbReference type="AlphaFoldDB" id="A6TUW2"/>
<dbReference type="PANTHER" id="PTHR24221">
    <property type="entry name" value="ATP-BINDING CASSETTE SUB-FAMILY B"/>
    <property type="match status" value="1"/>
</dbReference>
<dbReference type="STRING" id="293826.Amet_3867"/>
<evidence type="ECO:0000313" key="2">
    <source>
        <dbReference type="EMBL" id="ABR49980.1"/>
    </source>
</evidence>
<dbReference type="InterPro" id="IPR027417">
    <property type="entry name" value="P-loop_NTPase"/>
</dbReference>
<reference evidence="3" key="1">
    <citation type="journal article" date="2016" name="Genome Announc.">
        <title>Complete genome sequence of Alkaliphilus metalliredigens strain QYMF, an alkaliphilic and metal-reducing bacterium isolated from borax-contaminated leachate ponds.</title>
        <authorList>
            <person name="Hwang C."/>
            <person name="Copeland A."/>
            <person name="Lucas S."/>
            <person name="Lapidus A."/>
            <person name="Barry K."/>
            <person name="Detter J.C."/>
            <person name="Glavina Del Rio T."/>
            <person name="Hammon N."/>
            <person name="Israni S."/>
            <person name="Dalin E."/>
            <person name="Tice H."/>
            <person name="Pitluck S."/>
            <person name="Chertkov O."/>
            <person name="Brettin T."/>
            <person name="Bruce D."/>
            <person name="Han C."/>
            <person name="Schmutz J."/>
            <person name="Larimer F."/>
            <person name="Land M.L."/>
            <person name="Hauser L."/>
            <person name="Kyrpides N."/>
            <person name="Mikhailova N."/>
            <person name="Ye Q."/>
            <person name="Zhou J."/>
            <person name="Richardson P."/>
            <person name="Fields M.W."/>
        </authorList>
    </citation>
    <scope>NUCLEOTIDE SEQUENCE [LARGE SCALE GENOMIC DNA]</scope>
    <source>
        <strain evidence="3">QYMF</strain>
    </source>
</reference>
<dbReference type="InterPro" id="IPR039421">
    <property type="entry name" value="Type_1_exporter"/>
</dbReference>
<feature type="domain" description="ABC transporter" evidence="1">
    <location>
        <begin position="2"/>
        <end position="123"/>
    </location>
</feature>
<dbReference type="PROSITE" id="PS00211">
    <property type="entry name" value="ABC_TRANSPORTER_1"/>
    <property type="match status" value="1"/>
</dbReference>
<protein>
    <submittedName>
        <fullName evidence="2">ABC transporter related</fullName>
    </submittedName>
</protein>
<dbReference type="InterPro" id="IPR017871">
    <property type="entry name" value="ABC_transporter-like_CS"/>
</dbReference>
<proteinExistence type="predicted"/>
<evidence type="ECO:0000259" key="1">
    <source>
        <dbReference type="Pfam" id="PF00005"/>
    </source>
</evidence>
<evidence type="ECO:0000313" key="3">
    <source>
        <dbReference type="Proteomes" id="UP000001572"/>
    </source>
</evidence>
<dbReference type="HOGENOM" id="CLU_000604_1_9_9"/>
<dbReference type="GO" id="GO:0034040">
    <property type="term" value="F:ATPase-coupled lipid transmembrane transporter activity"/>
    <property type="evidence" value="ECO:0007669"/>
    <property type="project" value="TreeGrafter"/>
</dbReference>
<dbReference type="SUPFAM" id="SSF52540">
    <property type="entry name" value="P-loop containing nucleoside triphosphate hydrolases"/>
    <property type="match status" value="1"/>
</dbReference>